<comment type="caution">
    <text evidence="1">The sequence shown here is derived from an EMBL/GenBank/DDBJ whole genome shotgun (WGS) entry which is preliminary data.</text>
</comment>
<evidence type="ECO:0000313" key="2">
    <source>
        <dbReference type="Proteomes" id="UP001231649"/>
    </source>
</evidence>
<dbReference type="Proteomes" id="UP001231649">
    <property type="component" value="Chromosome 1"/>
</dbReference>
<accession>A0ACC2RCC9</accession>
<organism evidence="1 2">
    <name type="scientific">Mythimna loreyi</name>
    <dbReference type="NCBI Taxonomy" id="667449"/>
    <lineage>
        <taxon>Eukaryota</taxon>
        <taxon>Metazoa</taxon>
        <taxon>Ecdysozoa</taxon>
        <taxon>Arthropoda</taxon>
        <taxon>Hexapoda</taxon>
        <taxon>Insecta</taxon>
        <taxon>Pterygota</taxon>
        <taxon>Neoptera</taxon>
        <taxon>Endopterygota</taxon>
        <taxon>Lepidoptera</taxon>
        <taxon>Glossata</taxon>
        <taxon>Ditrysia</taxon>
        <taxon>Noctuoidea</taxon>
        <taxon>Noctuidae</taxon>
        <taxon>Noctuinae</taxon>
        <taxon>Hadenini</taxon>
        <taxon>Mythimna</taxon>
    </lineage>
</organism>
<name>A0ACC2RCC9_9NEOP</name>
<evidence type="ECO:0000313" key="1">
    <source>
        <dbReference type="EMBL" id="KAJ8737813.1"/>
    </source>
</evidence>
<gene>
    <name evidence="1" type="ORF">PYW08_000408</name>
</gene>
<protein>
    <submittedName>
        <fullName evidence="1">Uncharacterized protein</fullName>
    </submittedName>
</protein>
<reference evidence="1" key="1">
    <citation type="submission" date="2023-03" db="EMBL/GenBank/DDBJ databases">
        <title>Chromosome-level genomes of two armyworms, Mythimna separata and Mythimna loreyi, provide insights into the biosynthesis and reception of sex pheromones.</title>
        <authorList>
            <person name="Zhao H."/>
        </authorList>
    </citation>
    <scope>NUCLEOTIDE SEQUENCE</scope>
    <source>
        <strain evidence="1">BeijingLab</strain>
    </source>
</reference>
<sequence length="117" mass="13769">MVNQIKIIYHQSVTIEDPRKRKTIPQCQRCQQYGHSKNYCMRPYLCVKCGEGHRTADYPKKDRNTPAKCALCEDHPANFMGCDVYREIVQRRMKGNLKHQVRQDKVIPTFNTKQTLV</sequence>
<proteinExistence type="predicted"/>
<dbReference type="EMBL" id="CM056777">
    <property type="protein sequence ID" value="KAJ8737813.1"/>
    <property type="molecule type" value="Genomic_DNA"/>
</dbReference>
<keyword evidence="2" id="KW-1185">Reference proteome</keyword>